<reference evidence="5 7" key="1">
    <citation type="submission" date="2015-07" db="EMBL/GenBank/DDBJ databases">
        <title>High-quality genome of monoxenous trypanosomatid Leptomonas pyrrhocoris.</title>
        <authorList>
            <person name="Flegontov P."/>
            <person name="Butenko A."/>
            <person name="Firsov S."/>
            <person name="Vlcek C."/>
            <person name="Logacheva M.D."/>
            <person name="Field M."/>
            <person name="Filatov D."/>
            <person name="Flegontova O."/>
            <person name="Gerasimov E."/>
            <person name="Jackson A.P."/>
            <person name="Kelly S."/>
            <person name="Opperdoes F."/>
            <person name="O'Reilly A."/>
            <person name="Votypka J."/>
            <person name="Yurchenko V."/>
            <person name="Lukes J."/>
        </authorList>
    </citation>
    <scope>NUCLEOTIDE SEQUENCE [LARGE SCALE GENOMIC DNA]</scope>
    <source>
        <strain evidence="5">H10</strain>
    </source>
</reference>
<proteinExistence type="predicted"/>
<dbReference type="RefSeq" id="XP_015656410.1">
    <property type="nucleotide sequence ID" value="XM_015805117.1"/>
</dbReference>
<dbReference type="PANTHER" id="PTHR48054">
    <property type="entry name" value="RECEPTOR KINASE-LIKE PROTEIN XA21"/>
    <property type="match status" value="1"/>
</dbReference>
<evidence type="ECO:0000256" key="1">
    <source>
        <dbReference type="ARBA" id="ARBA00022737"/>
    </source>
</evidence>
<keyword evidence="7" id="KW-1185">Reference proteome</keyword>
<dbReference type="Proteomes" id="UP000037923">
    <property type="component" value="Unassembled WGS sequence"/>
</dbReference>
<dbReference type="SUPFAM" id="SSF52058">
    <property type="entry name" value="L domain-like"/>
    <property type="match status" value="1"/>
</dbReference>
<dbReference type="Pfam" id="PF08263">
    <property type="entry name" value="LRRNT_2"/>
    <property type="match status" value="1"/>
</dbReference>
<feature type="transmembrane region" description="Helical" evidence="2">
    <location>
        <begin position="12"/>
        <end position="31"/>
    </location>
</feature>
<organism evidence="5 7">
    <name type="scientific">Leptomonas pyrrhocoris</name>
    <name type="common">Firebug parasite</name>
    <dbReference type="NCBI Taxonomy" id="157538"/>
    <lineage>
        <taxon>Eukaryota</taxon>
        <taxon>Discoba</taxon>
        <taxon>Euglenozoa</taxon>
        <taxon>Kinetoplastea</taxon>
        <taxon>Metakinetoplastina</taxon>
        <taxon>Trypanosomatida</taxon>
        <taxon>Trypanosomatidae</taxon>
        <taxon>Leishmaniinae</taxon>
        <taxon>Leptomonas</taxon>
    </lineage>
</organism>
<dbReference type="EMBL" id="LGTL01000015">
    <property type="protein sequence ID" value="KPA77979.1"/>
    <property type="molecule type" value="Genomic_DNA"/>
</dbReference>
<gene>
    <name evidence="4" type="ORF">ABB37_06739</name>
    <name evidence="5" type="ORF">ABB37_06745</name>
    <name evidence="6" type="ORF">ABB37_06751</name>
</gene>
<dbReference type="RefSeq" id="XP_015656425.1">
    <property type="nucleotide sequence ID" value="XM_015805132.1"/>
</dbReference>
<protein>
    <recommendedName>
        <fullName evidence="3">Leucine-rich repeat-containing N-terminal plant-type domain-containing protein</fullName>
    </recommendedName>
</protein>
<feature type="domain" description="Leucine-rich repeat-containing N-terminal plant-type" evidence="3">
    <location>
        <begin position="43"/>
        <end position="71"/>
    </location>
</feature>
<dbReference type="InterPro" id="IPR052592">
    <property type="entry name" value="LRR-RLK"/>
</dbReference>
<sequence length="251" mass="26997">MARLHYPLRRTMVAAAMMVLCVYAVLVSATYTDAEQTNTLKFLQLFAESNPSLKSQWTGTDVCTWLYVICNAGAPTELNFGDDLSPYTESLVLPELDDGVDGAAVIVTSIIASGSGQLTAGTLPASWGRLKRLTKVDLSGNALTGPLPADWGELTQMQSLSLSRNSLSGTLPPQWVKMAVIVTMQLASNALTGSIPHEWYNISANMLDLRGNHLCGCMLPEWATNSHLNPRVDRDMSASNCATANMCPAVS</sequence>
<keyword evidence="2" id="KW-0472">Membrane</keyword>
<dbReference type="GeneID" id="26907037"/>
<evidence type="ECO:0000313" key="7">
    <source>
        <dbReference type="Proteomes" id="UP000037923"/>
    </source>
</evidence>
<evidence type="ECO:0000313" key="6">
    <source>
        <dbReference type="EMBL" id="KPA77986.1"/>
    </source>
</evidence>
<accession>A0A0M9FXI8</accession>
<evidence type="ECO:0000313" key="4">
    <source>
        <dbReference type="EMBL" id="KPA77971.1"/>
    </source>
</evidence>
<evidence type="ECO:0000259" key="3">
    <source>
        <dbReference type="Pfam" id="PF08263"/>
    </source>
</evidence>
<keyword evidence="2" id="KW-1133">Transmembrane helix</keyword>
<comment type="caution">
    <text evidence="5">The sequence shown here is derived from an EMBL/GenBank/DDBJ whole genome shotgun (WGS) entry which is preliminary data.</text>
</comment>
<dbReference type="PANTHER" id="PTHR48054:SF82">
    <property type="entry name" value="LRR RECEPTOR-LIKE SERINE_THREONINE-PROTEIN KINASE FLS2"/>
    <property type="match status" value="1"/>
</dbReference>
<dbReference type="GeneID" id="26907031"/>
<name>A0A0M9FXI8_LEPPY</name>
<dbReference type="FunFam" id="3.80.10.10:FF:000383">
    <property type="entry name" value="Leucine-rich repeat receptor protein kinase EMS1"/>
    <property type="match status" value="1"/>
</dbReference>
<keyword evidence="1" id="KW-0677">Repeat</keyword>
<dbReference type="GeneID" id="26907025"/>
<dbReference type="InterPro" id="IPR001611">
    <property type="entry name" value="Leu-rich_rpt"/>
</dbReference>
<dbReference type="OMA" id="TLPLCEW"/>
<feature type="non-terminal residue" evidence="5">
    <location>
        <position position="251"/>
    </location>
</feature>
<dbReference type="Pfam" id="PF00560">
    <property type="entry name" value="LRR_1"/>
    <property type="match status" value="2"/>
</dbReference>
<evidence type="ECO:0000313" key="5">
    <source>
        <dbReference type="EMBL" id="KPA77979.1"/>
    </source>
</evidence>
<dbReference type="VEuPathDB" id="TriTrypDB:LpyrH10_15_1370"/>
<dbReference type="Gene3D" id="3.80.10.10">
    <property type="entry name" value="Ribonuclease Inhibitor"/>
    <property type="match status" value="1"/>
</dbReference>
<dbReference type="AlphaFoldDB" id="A0A0M9FXI8"/>
<dbReference type="EMBL" id="LGTL01000015">
    <property type="protein sequence ID" value="KPA77971.1"/>
    <property type="molecule type" value="Genomic_DNA"/>
</dbReference>
<keyword evidence="2" id="KW-0812">Transmembrane</keyword>
<dbReference type="EMBL" id="LGTL01000015">
    <property type="protein sequence ID" value="KPA77986.1"/>
    <property type="molecule type" value="Genomic_DNA"/>
</dbReference>
<dbReference type="InterPro" id="IPR032675">
    <property type="entry name" value="LRR_dom_sf"/>
</dbReference>
<evidence type="ECO:0000256" key="2">
    <source>
        <dbReference type="SAM" id="Phobius"/>
    </source>
</evidence>
<dbReference type="InterPro" id="IPR013210">
    <property type="entry name" value="LRR_N_plant-typ"/>
</dbReference>
<dbReference type="OrthoDB" id="267901at2759"/>
<dbReference type="RefSeq" id="XP_015656418.1">
    <property type="nucleotide sequence ID" value="XM_015805125.1"/>
</dbReference>